<reference evidence="1" key="1">
    <citation type="submission" date="2021-02" db="EMBL/GenBank/DDBJ databases">
        <authorList>
            <person name="Dougan E. K."/>
            <person name="Rhodes N."/>
            <person name="Thang M."/>
            <person name="Chan C."/>
        </authorList>
    </citation>
    <scope>NUCLEOTIDE SEQUENCE</scope>
</reference>
<evidence type="ECO:0000313" key="2">
    <source>
        <dbReference type="Proteomes" id="UP000649617"/>
    </source>
</evidence>
<keyword evidence="2" id="KW-1185">Reference proteome</keyword>
<organism evidence="1 2">
    <name type="scientific">Symbiodinium pilosum</name>
    <name type="common">Dinoflagellate</name>
    <dbReference type="NCBI Taxonomy" id="2952"/>
    <lineage>
        <taxon>Eukaryota</taxon>
        <taxon>Sar</taxon>
        <taxon>Alveolata</taxon>
        <taxon>Dinophyceae</taxon>
        <taxon>Suessiales</taxon>
        <taxon>Symbiodiniaceae</taxon>
        <taxon>Symbiodinium</taxon>
    </lineage>
</organism>
<comment type="caution">
    <text evidence="1">The sequence shown here is derived from an EMBL/GenBank/DDBJ whole genome shotgun (WGS) entry which is preliminary data.</text>
</comment>
<evidence type="ECO:0000313" key="1">
    <source>
        <dbReference type="EMBL" id="CAE7783815.1"/>
    </source>
</evidence>
<dbReference type="Proteomes" id="UP000649617">
    <property type="component" value="Unassembled WGS sequence"/>
</dbReference>
<protein>
    <submittedName>
        <fullName evidence="1">Rnf38 protein</fullName>
    </submittedName>
</protein>
<accession>A0A812YMB6</accession>
<dbReference type="EMBL" id="CAJNIZ010048171">
    <property type="protein sequence ID" value="CAE7783815.1"/>
    <property type="molecule type" value="Genomic_DNA"/>
</dbReference>
<feature type="non-terminal residue" evidence="1">
    <location>
        <position position="1"/>
    </location>
</feature>
<dbReference type="AlphaFoldDB" id="A0A812YMB6"/>
<name>A0A812YMB6_SYMPI</name>
<proteinExistence type="predicted"/>
<gene>
    <name evidence="1" type="primary">Rnf38</name>
    <name evidence="1" type="ORF">SPIL2461_LOCUS23339</name>
</gene>
<dbReference type="OrthoDB" id="1302410at2759"/>
<sequence>GDHVVAVNNFTEDVEAMRTQLQLKRVSMSVKVAEVEVEPDMSSLENATRLVLPNQDLMPRCPSCGNMYMGDSLFCRRCGRPRADSGMR</sequence>